<gene>
    <name evidence="1" type="ORF">CLOLEP_01137</name>
</gene>
<sequence length="90" mass="10544">MPKKRRVLFCEPEILSERGLWYNNRRAGEAEDFRRLSKHGSKTEWICDSMQDGSPLLRRIVVSLFCVPKRFHAAVPLLLRRRQEHSPSGP</sequence>
<reference evidence="1 2" key="1">
    <citation type="submission" date="2007-08" db="EMBL/GenBank/DDBJ databases">
        <title>Draft genome sequence of Clostridium leptum (DSM 753).</title>
        <authorList>
            <person name="Sudarsanam P."/>
            <person name="Ley R."/>
            <person name="Guruge J."/>
            <person name="Turnbaugh P.J."/>
            <person name="Mahowald M."/>
            <person name="Liep D."/>
            <person name="Gordon J."/>
        </authorList>
    </citation>
    <scope>NUCLEOTIDE SEQUENCE [LARGE SCALE GENOMIC DNA]</scope>
    <source>
        <strain evidence="1 2">DSM 753</strain>
    </source>
</reference>
<evidence type="ECO:0000313" key="1">
    <source>
        <dbReference type="EMBL" id="EDO62276.1"/>
    </source>
</evidence>
<dbReference type="AlphaFoldDB" id="A7VRF4"/>
<evidence type="ECO:0000313" key="2">
    <source>
        <dbReference type="Proteomes" id="UP000003490"/>
    </source>
</evidence>
<reference evidence="1 2" key="2">
    <citation type="submission" date="2007-08" db="EMBL/GenBank/DDBJ databases">
        <authorList>
            <person name="Fulton L."/>
            <person name="Clifton S."/>
            <person name="Fulton B."/>
            <person name="Xu J."/>
            <person name="Minx P."/>
            <person name="Pepin K.H."/>
            <person name="Johnson M."/>
            <person name="Thiruvilangam P."/>
            <person name="Bhonagiri V."/>
            <person name="Nash W.E."/>
            <person name="Wang C."/>
            <person name="Mardis E.R."/>
            <person name="Wilson R.K."/>
        </authorList>
    </citation>
    <scope>NUCLEOTIDE SEQUENCE [LARGE SCALE GENOMIC DNA]</scope>
    <source>
        <strain evidence="1 2">DSM 753</strain>
    </source>
</reference>
<dbReference type="EMBL" id="ABCB02000016">
    <property type="protein sequence ID" value="EDO62276.1"/>
    <property type="molecule type" value="Genomic_DNA"/>
</dbReference>
<organism evidence="1 2">
    <name type="scientific">[Clostridium] leptum DSM 753</name>
    <dbReference type="NCBI Taxonomy" id="428125"/>
    <lineage>
        <taxon>Bacteria</taxon>
        <taxon>Bacillati</taxon>
        <taxon>Bacillota</taxon>
        <taxon>Clostridia</taxon>
        <taxon>Eubacteriales</taxon>
        <taxon>Oscillospiraceae</taxon>
        <taxon>Oscillospiraceae incertae sedis</taxon>
    </lineage>
</organism>
<dbReference type="Proteomes" id="UP000003490">
    <property type="component" value="Unassembled WGS sequence"/>
</dbReference>
<dbReference type="HOGENOM" id="CLU_2435649_0_0_9"/>
<accession>A7VRF4</accession>
<name>A7VRF4_9FIRM</name>
<comment type="caution">
    <text evidence="1">The sequence shown here is derived from an EMBL/GenBank/DDBJ whole genome shotgun (WGS) entry which is preliminary data.</text>
</comment>
<protein>
    <submittedName>
        <fullName evidence="1">Uncharacterized protein</fullName>
    </submittedName>
</protein>
<proteinExistence type="predicted"/>